<evidence type="ECO:0000259" key="8">
    <source>
        <dbReference type="Pfam" id="PF25005"/>
    </source>
</evidence>
<dbReference type="EMBL" id="HBGS01035804">
    <property type="protein sequence ID" value="CAD9441158.1"/>
    <property type="molecule type" value="Transcribed_RNA"/>
</dbReference>
<protein>
    <recommendedName>
        <fullName evidence="5">DNA replication complex GINS protein PSF2</fullName>
    </recommendedName>
</protein>
<dbReference type="InterPro" id="IPR036224">
    <property type="entry name" value="GINS_bundle-like_dom_sf"/>
</dbReference>
<evidence type="ECO:0000256" key="2">
    <source>
        <dbReference type="ARBA" id="ARBA00010565"/>
    </source>
</evidence>
<evidence type="ECO:0000259" key="7">
    <source>
        <dbReference type="Pfam" id="PF05916"/>
    </source>
</evidence>
<keyword evidence="3 5" id="KW-0235">DNA replication</keyword>
<organism evidence="9">
    <name type="scientific">Octactis speculum</name>
    <dbReference type="NCBI Taxonomy" id="3111310"/>
    <lineage>
        <taxon>Eukaryota</taxon>
        <taxon>Sar</taxon>
        <taxon>Stramenopiles</taxon>
        <taxon>Ochrophyta</taxon>
        <taxon>Dictyochophyceae</taxon>
        <taxon>Dictyochales</taxon>
        <taxon>Dictyochaceae</taxon>
        <taxon>Octactis</taxon>
    </lineage>
</organism>
<evidence type="ECO:0000313" key="9">
    <source>
        <dbReference type="EMBL" id="CAD9441158.1"/>
    </source>
</evidence>
<dbReference type="Gene3D" id="3.40.5.50">
    <property type="match status" value="1"/>
</dbReference>
<dbReference type="GO" id="GO:0000727">
    <property type="term" value="P:double-strand break repair via break-induced replication"/>
    <property type="evidence" value="ECO:0007669"/>
    <property type="project" value="TreeGrafter"/>
</dbReference>
<dbReference type="FunFam" id="3.40.5.50:FF:000001">
    <property type="entry name" value="DNA replication complex GINS protein PSF2"/>
    <property type="match status" value="1"/>
</dbReference>
<name>A0A7S2D0T8_9STRA</name>
<feature type="domain" description="GINS subunit" evidence="7">
    <location>
        <begin position="69"/>
        <end position="176"/>
    </location>
</feature>
<dbReference type="PANTHER" id="PTHR12772">
    <property type="entry name" value="DNA REPLICATION COMPLEX GINS PROTEIN PSF2"/>
    <property type="match status" value="1"/>
</dbReference>
<dbReference type="SUPFAM" id="SSF158573">
    <property type="entry name" value="GINS helical bundle-like"/>
    <property type="match status" value="1"/>
</dbReference>
<evidence type="ECO:0000256" key="3">
    <source>
        <dbReference type="ARBA" id="ARBA00022705"/>
    </source>
</evidence>
<dbReference type="PANTHER" id="PTHR12772:SF0">
    <property type="entry name" value="DNA REPLICATION COMPLEX GINS PROTEIN PSF2"/>
    <property type="match status" value="1"/>
</dbReference>
<dbReference type="InterPro" id="IPR056784">
    <property type="entry name" value="PSF2_N"/>
</dbReference>
<dbReference type="Pfam" id="PF25005">
    <property type="entry name" value="PSF2_N"/>
    <property type="match status" value="1"/>
</dbReference>
<comment type="similarity">
    <text evidence="2 5">Belongs to the GINS2/PSF2 family.</text>
</comment>
<reference evidence="9" key="1">
    <citation type="submission" date="2021-01" db="EMBL/GenBank/DDBJ databases">
        <authorList>
            <person name="Corre E."/>
            <person name="Pelletier E."/>
            <person name="Niang G."/>
            <person name="Scheremetjew M."/>
            <person name="Finn R."/>
            <person name="Kale V."/>
            <person name="Holt S."/>
            <person name="Cochrane G."/>
            <person name="Meng A."/>
            <person name="Brown T."/>
            <person name="Cohen L."/>
        </authorList>
    </citation>
    <scope>NUCLEOTIDE SEQUENCE</scope>
    <source>
        <strain evidence="9">CCMP1381</strain>
    </source>
</reference>
<evidence type="ECO:0000256" key="6">
    <source>
        <dbReference type="SAM" id="MobiDB-lite"/>
    </source>
</evidence>
<dbReference type="InterPro" id="IPR021151">
    <property type="entry name" value="GINS_A"/>
</dbReference>
<evidence type="ECO:0000256" key="5">
    <source>
        <dbReference type="PIRNR" id="PIRNR028998"/>
    </source>
</evidence>
<accession>A0A7S2D0T8</accession>
<dbReference type="Gene3D" id="1.20.58.1020">
    <property type="match status" value="1"/>
</dbReference>
<proteinExistence type="inferred from homology"/>
<dbReference type="InterPro" id="IPR007257">
    <property type="entry name" value="GINS_Psf2"/>
</dbReference>
<dbReference type="PIRSF" id="PIRSF028998">
    <property type="entry name" value="GINS_Psf2_subgr"/>
    <property type="match status" value="1"/>
</dbReference>
<feature type="domain" description="DNA replication complex GINS protein PSF2 N-terminal" evidence="8">
    <location>
        <begin position="7"/>
        <end position="65"/>
    </location>
</feature>
<evidence type="ECO:0000256" key="4">
    <source>
        <dbReference type="ARBA" id="ARBA00023242"/>
    </source>
</evidence>
<comment type="subcellular location">
    <subcellularLocation>
        <location evidence="1 5">Nucleus</location>
    </subcellularLocation>
</comment>
<feature type="region of interest" description="Disordered" evidence="6">
    <location>
        <begin position="185"/>
        <end position="239"/>
    </location>
</feature>
<dbReference type="Pfam" id="PF05916">
    <property type="entry name" value="Sld5"/>
    <property type="match status" value="1"/>
</dbReference>
<dbReference type="CDD" id="cd21694">
    <property type="entry name" value="GINS_B_Psf2"/>
    <property type="match status" value="1"/>
</dbReference>
<comment type="subunit">
    <text evidence="5">Component of the GINS complex.</text>
</comment>
<dbReference type="CDD" id="cd11712">
    <property type="entry name" value="GINS_A_psf2"/>
    <property type="match status" value="1"/>
</dbReference>
<evidence type="ECO:0000256" key="1">
    <source>
        <dbReference type="ARBA" id="ARBA00004123"/>
    </source>
</evidence>
<gene>
    <name evidence="9" type="ORF">DSPE1174_LOCUS18519</name>
</gene>
<sequence length="239" mass="27068">MKSPFTVDEIEFRAEEELVEIIPRFAHGIFHFISGDFGPLVPPVPVKVPLWLAVTLRKRQKCKIQPPSWIDYDHLSKILENEQNDLDSFQELPFHYIEIAASLIATSAEDIPDCERVRTILEDIQNLRWSKIRRGMQLIADKVKEDDERITAVKLTNVSALELHAIRPFMTGALNQFYRLSQQPSAQPGLASRSRRRSIQRSSPSASTPLSAIAQLSSEPGSASSAPPPSTTRKLRRFR</sequence>
<dbReference type="AlphaFoldDB" id="A0A7S2D0T8"/>
<dbReference type="GO" id="GO:0000811">
    <property type="term" value="C:GINS complex"/>
    <property type="evidence" value="ECO:0007669"/>
    <property type="project" value="TreeGrafter"/>
</dbReference>
<keyword evidence="4 5" id="KW-0539">Nucleus</keyword>
<dbReference type="GO" id="GO:0006260">
    <property type="term" value="P:DNA replication"/>
    <property type="evidence" value="ECO:0007669"/>
    <property type="project" value="UniProtKB-KW"/>
</dbReference>
<dbReference type="SUPFAM" id="SSF160059">
    <property type="entry name" value="PriA/YqbF domain"/>
    <property type="match status" value="1"/>
</dbReference>
<dbReference type="FunFam" id="1.20.58.1020:FF:000001">
    <property type="entry name" value="DNA replication complex GINS protein PSF2"/>
    <property type="match status" value="1"/>
</dbReference>